<evidence type="ECO:0000259" key="14">
    <source>
        <dbReference type="Pfam" id="PF01292"/>
    </source>
</evidence>
<evidence type="ECO:0000256" key="9">
    <source>
        <dbReference type="ARBA" id="ARBA00022989"/>
    </source>
</evidence>
<dbReference type="PANTHER" id="PTHR30529:SF3">
    <property type="entry name" value="CYTOCHROME B561 HOMOLOG 1"/>
    <property type="match status" value="1"/>
</dbReference>
<keyword evidence="3" id="KW-0813">Transport</keyword>
<dbReference type="GO" id="GO:0005886">
    <property type="term" value="C:plasma membrane"/>
    <property type="evidence" value="ECO:0007669"/>
    <property type="project" value="UniProtKB-SubCell"/>
</dbReference>
<dbReference type="GO" id="GO:0022904">
    <property type="term" value="P:respiratory electron transport chain"/>
    <property type="evidence" value="ECO:0007669"/>
    <property type="project" value="InterPro"/>
</dbReference>
<keyword evidence="8" id="KW-0249">Electron transport</keyword>
<evidence type="ECO:0000256" key="11">
    <source>
        <dbReference type="ARBA" id="ARBA00023136"/>
    </source>
</evidence>
<comment type="cofactor">
    <cofactor evidence="1">
        <name>heme b</name>
        <dbReference type="ChEBI" id="CHEBI:60344"/>
    </cofactor>
</comment>
<feature type="transmembrane region" description="Helical" evidence="13">
    <location>
        <begin position="142"/>
        <end position="162"/>
    </location>
</feature>
<reference evidence="15 16" key="1">
    <citation type="submission" date="2016-10" db="EMBL/GenBank/DDBJ databases">
        <title>Genome Sequence of Pseudomonas putida GM4FR.</title>
        <authorList>
            <person name="Poehlein A."/>
            <person name="Wemheuer F."/>
            <person name="Hollensteiner J."/>
            <person name="Wemheuer B."/>
        </authorList>
    </citation>
    <scope>NUCLEOTIDE SEQUENCE [LARGE SCALE GENOMIC DNA]</scope>
    <source>
        <strain evidence="15 16">GM4FR</strain>
    </source>
</reference>
<dbReference type="GO" id="GO:0009055">
    <property type="term" value="F:electron transfer activity"/>
    <property type="evidence" value="ECO:0007669"/>
    <property type="project" value="InterPro"/>
</dbReference>
<keyword evidence="11 13" id="KW-0472">Membrane</keyword>
<dbReference type="Pfam" id="PF01292">
    <property type="entry name" value="Ni_hydr_CYTB"/>
    <property type="match status" value="1"/>
</dbReference>
<dbReference type="GO" id="GO:0020037">
    <property type="term" value="F:heme binding"/>
    <property type="evidence" value="ECO:0007669"/>
    <property type="project" value="TreeGrafter"/>
</dbReference>
<dbReference type="RefSeq" id="WP_075804284.1">
    <property type="nucleotide sequence ID" value="NZ_MKZO01000029.1"/>
</dbReference>
<feature type="transmembrane region" description="Helical" evidence="13">
    <location>
        <begin position="47"/>
        <end position="66"/>
    </location>
</feature>
<dbReference type="InterPro" id="IPR016174">
    <property type="entry name" value="Di-haem_cyt_TM"/>
</dbReference>
<evidence type="ECO:0000256" key="13">
    <source>
        <dbReference type="SAM" id="Phobius"/>
    </source>
</evidence>
<organism evidence="15 16">
    <name type="scientific">Pseudomonas putida</name>
    <name type="common">Arthrobacter siderocapsulatus</name>
    <dbReference type="NCBI Taxonomy" id="303"/>
    <lineage>
        <taxon>Bacteria</taxon>
        <taxon>Pseudomonadati</taxon>
        <taxon>Pseudomonadota</taxon>
        <taxon>Gammaproteobacteria</taxon>
        <taxon>Pseudomonadales</taxon>
        <taxon>Pseudomonadaceae</taxon>
        <taxon>Pseudomonas</taxon>
    </lineage>
</organism>
<evidence type="ECO:0000256" key="4">
    <source>
        <dbReference type="ARBA" id="ARBA00022475"/>
    </source>
</evidence>
<sequence length="181" mass="20122">MKKDTGYTATAKWLHWGMAAIWIIAWAIGILATHWRDEFNPSHGLTFLHKALASTLLFLVVLRIAWRLTHPAPTFPDTMSSAMKRLANVGHLALYAVALIALPISGWYWSSVAGKPIMVAGLFELLPLRDPDQSLYDLAKGIHTYTAWACGILIAGHALIAFKHHFIERDTVLKGMLPGRN</sequence>
<evidence type="ECO:0000256" key="6">
    <source>
        <dbReference type="ARBA" id="ARBA00022692"/>
    </source>
</evidence>
<evidence type="ECO:0000313" key="15">
    <source>
        <dbReference type="EMBL" id="OLS61674.1"/>
    </source>
</evidence>
<name>A0A1Q9R2P7_PSEPU</name>
<dbReference type="PANTHER" id="PTHR30529">
    <property type="entry name" value="CYTOCHROME B561"/>
    <property type="match status" value="1"/>
</dbReference>
<gene>
    <name evidence="15" type="ORF">PSEMO_34870</name>
</gene>
<dbReference type="OrthoDB" id="9793784at2"/>
<keyword evidence="4" id="KW-1003">Cell membrane</keyword>
<comment type="subcellular location">
    <subcellularLocation>
        <location evidence="2">Cell membrane</location>
        <topology evidence="2">Multi-pass membrane protein</topology>
    </subcellularLocation>
</comment>
<comment type="caution">
    <text evidence="15">The sequence shown here is derived from an EMBL/GenBank/DDBJ whole genome shotgun (WGS) entry which is preliminary data.</text>
</comment>
<accession>A0A1Q9R2P7</accession>
<protein>
    <recommendedName>
        <fullName evidence="14">Cytochrome b561 bacterial/Ni-hydrogenase domain-containing protein</fullName>
    </recommendedName>
</protein>
<keyword evidence="9 13" id="KW-1133">Transmembrane helix</keyword>
<keyword evidence="7" id="KW-0479">Metal-binding</keyword>
<evidence type="ECO:0000313" key="16">
    <source>
        <dbReference type="Proteomes" id="UP000186736"/>
    </source>
</evidence>
<evidence type="ECO:0000256" key="5">
    <source>
        <dbReference type="ARBA" id="ARBA00022617"/>
    </source>
</evidence>
<keyword evidence="5" id="KW-0349">Heme</keyword>
<feature type="transmembrane region" description="Helical" evidence="13">
    <location>
        <begin position="12"/>
        <end position="35"/>
    </location>
</feature>
<evidence type="ECO:0000256" key="10">
    <source>
        <dbReference type="ARBA" id="ARBA00023004"/>
    </source>
</evidence>
<keyword evidence="10" id="KW-0408">Iron</keyword>
<dbReference type="InterPro" id="IPR052168">
    <property type="entry name" value="Cytochrome_b561_oxidase"/>
</dbReference>
<proteinExistence type="inferred from homology"/>
<dbReference type="GO" id="GO:0046872">
    <property type="term" value="F:metal ion binding"/>
    <property type="evidence" value="ECO:0007669"/>
    <property type="project" value="UniProtKB-KW"/>
</dbReference>
<evidence type="ECO:0000256" key="12">
    <source>
        <dbReference type="ARBA" id="ARBA00037975"/>
    </source>
</evidence>
<dbReference type="InterPro" id="IPR011577">
    <property type="entry name" value="Cyt_b561_bac/Ni-Hgenase"/>
</dbReference>
<evidence type="ECO:0000256" key="2">
    <source>
        <dbReference type="ARBA" id="ARBA00004651"/>
    </source>
</evidence>
<dbReference type="Proteomes" id="UP000186736">
    <property type="component" value="Unassembled WGS sequence"/>
</dbReference>
<evidence type="ECO:0000256" key="8">
    <source>
        <dbReference type="ARBA" id="ARBA00022982"/>
    </source>
</evidence>
<comment type="similarity">
    <text evidence="12">Belongs to the cytochrome b561 family.</text>
</comment>
<keyword evidence="6 13" id="KW-0812">Transmembrane</keyword>
<evidence type="ECO:0000256" key="7">
    <source>
        <dbReference type="ARBA" id="ARBA00022723"/>
    </source>
</evidence>
<feature type="transmembrane region" description="Helical" evidence="13">
    <location>
        <begin position="86"/>
        <end position="109"/>
    </location>
</feature>
<dbReference type="SUPFAM" id="SSF81342">
    <property type="entry name" value="Transmembrane di-heme cytochromes"/>
    <property type="match status" value="1"/>
</dbReference>
<evidence type="ECO:0000256" key="1">
    <source>
        <dbReference type="ARBA" id="ARBA00001970"/>
    </source>
</evidence>
<dbReference type="EMBL" id="MKZO01000029">
    <property type="protein sequence ID" value="OLS61674.1"/>
    <property type="molecule type" value="Genomic_DNA"/>
</dbReference>
<evidence type="ECO:0000256" key="3">
    <source>
        <dbReference type="ARBA" id="ARBA00022448"/>
    </source>
</evidence>
<dbReference type="AlphaFoldDB" id="A0A1Q9R2P7"/>
<feature type="domain" description="Cytochrome b561 bacterial/Ni-hydrogenase" evidence="14">
    <location>
        <begin position="7"/>
        <end position="179"/>
    </location>
</feature>